<dbReference type="AlphaFoldDB" id="A0A0A9FZS0"/>
<reference evidence="1" key="2">
    <citation type="journal article" date="2015" name="Data Brief">
        <title>Shoot transcriptome of the giant reed, Arundo donax.</title>
        <authorList>
            <person name="Barrero R.A."/>
            <person name="Guerrero F.D."/>
            <person name="Moolhuijzen P."/>
            <person name="Goolsby J.A."/>
            <person name="Tidwell J."/>
            <person name="Bellgard S.E."/>
            <person name="Bellgard M.I."/>
        </authorList>
    </citation>
    <scope>NUCLEOTIDE SEQUENCE</scope>
    <source>
        <tissue evidence="1">Shoot tissue taken approximately 20 cm above the soil surface</tissue>
    </source>
</reference>
<proteinExistence type="predicted"/>
<evidence type="ECO:0000313" key="1">
    <source>
        <dbReference type="EMBL" id="JAE15791.1"/>
    </source>
</evidence>
<protein>
    <submittedName>
        <fullName evidence="1">Uncharacterized protein</fullName>
    </submittedName>
</protein>
<accession>A0A0A9FZS0</accession>
<organism evidence="1">
    <name type="scientific">Arundo donax</name>
    <name type="common">Giant reed</name>
    <name type="synonym">Donax arundinaceus</name>
    <dbReference type="NCBI Taxonomy" id="35708"/>
    <lineage>
        <taxon>Eukaryota</taxon>
        <taxon>Viridiplantae</taxon>
        <taxon>Streptophyta</taxon>
        <taxon>Embryophyta</taxon>
        <taxon>Tracheophyta</taxon>
        <taxon>Spermatophyta</taxon>
        <taxon>Magnoliopsida</taxon>
        <taxon>Liliopsida</taxon>
        <taxon>Poales</taxon>
        <taxon>Poaceae</taxon>
        <taxon>PACMAD clade</taxon>
        <taxon>Arundinoideae</taxon>
        <taxon>Arundineae</taxon>
        <taxon>Arundo</taxon>
    </lineage>
</organism>
<reference evidence="1" key="1">
    <citation type="submission" date="2014-09" db="EMBL/GenBank/DDBJ databases">
        <authorList>
            <person name="Magalhaes I.L.F."/>
            <person name="Oliveira U."/>
            <person name="Santos F.R."/>
            <person name="Vidigal T.H.D.A."/>
            <person name="Brescovit A.D."/>
            <person name="Santos A.J."/>
        </authorList>
    </citation>
    <scope>NUCLEOTIDE SEQUENCE</scope>
    <source>
        <tissue evidence="1">Shoot tissue taken approximately 20 cm above the soil surface</tissue>
    </source>
</reference>
<dbReference type="EMBL" id="GBRH01182105">
    <property type="protein sequence ID" value="JAE15791.1"/>
    <property type="molecule type" value="Transcribed_RNA"/>
</dbReference>
<sequence>MRFLYLLIWTGHWEMLANKELAPSQQDRDSFSSVGSLQTRNLVTSVLTS</sequence>
<name>A0A0A9FZS0_ARUDO</name>